<dbReference type="Gene3D" id="3.40.50.1820">
    <property type="entry name" value="alpha/beta hydrolase"/>
    <property type="match status" value="1"/>
</dbReference>
<dbReference type="EMBL" id="JBHTJV010000009">
    <property type="protein sequence ID" value="MFD0916742.1"/>
    <property type="molecule type" value="Genomic_DNA"/>
</dbReference>
<evidence type="ECO:0000256" key="8">
    <source>
        <dbReference type="ARBA" id="ARBA00042704"/>
    </source>
</evidence>
<evidence type="ECO:0000256" key="11">
    <source>
        <dbReference type="ARBA" id="ARBA00047972"/>
    </source>
</evidence>
<evidence type="ECO:0000256" key="3">
    <source>
        <dbReference type="ARBA" id="ARBA00022946"/>
    </source>
</evidence>
<evidence type="ECO:0000313" key="13">
    <source>
        <dbReference type="EMBL" id="MFD0916742.1"/>
    </source>
</evidence>
<evidence type="ECO:0000259" key="12">
    <source>
        <dbReference type="Pfam" id="PF12697"/>
    </source>
</evidence>
<gene>
    <name evidence="13" type="ORF">ACFQ14_10015</name>
</gene>
<reference evidence="14" key="1">
    <citation type="journal article" date="2019" name="Int. J. Syst. Evol. Microbiol.">
        <title>The Global Catalogue of Microorganisms (GCM) 10K type strain sequencing project: providing services to taxonomists for standard genome sequencing and annotation.</title>
        <authorList>
            <consortium name="The Broad Institute Genomics Platform"/>
            <consortium name="The Broad Institute Genome Sequencing Center for Infectious Disease"/>
            <person name="Wu L."/>
            <person name="Ma J."/>
        </authorList>
    </citation>
    <scope>NUCLEOTIDE SEQUENCE [LARGE SCALE GENOMIC DNA]</scope>
    <source>
        <strain evidence="14">CCUG 60023</strain>
    </source>
</reference>
<dbReference type="Pfam" id="PF12697">
    <property type="entry name" value="Abhydrolase_6"/>
    <property type="match status" value="1"/>
</dbReference>
<evidence type="ECO:0000256" key="10">
    <source>
        <dbReference type="ARBA" id="ARBA00047409"/>
    </source>
</evidence>
<evidence type="ECO:0000256" key="4">
    <source>
        <dbReference type="ARBA" id="ARBA00039132"/>
    </source>
</evidence>
<dbReference type="Proteomes" id="UP001597101">
    <property type="component" value="Unassembled WGS sequence"/>
</dbReference>
<dbReference type="GO" id="GO:0016787">
    <property type="term" value="F:hydrolase activity"/>
    <property type="evidence" value="ECO:0007669"/>
    <property type="project" value="UniProtKB-KW"/>
</dbReference>
<dbReference type="RefSeq" id="WP_377212594.1">
    <property type="nucleotide sequence ID" value="NZ_JBHTJV010000009.1"/>
</dbReference>
<evidence type="ECO:0000256" key="2">
    <source>
        <dbReference type="ARBA" id="ARBA00022801"/>
    </source>
</evidence>
<name>A0ABW3FE36_9HYPH</name>
<dbReference type="PANTHER" id="PTHR16138:SF7">
    <property type="entry name" value="PALMITOYL-PROTEIN THIOESTERASE ABHD10, MITOCHONDRIAL"/>
    <property type="match status" value="1"/>
</dbReference>
<comment type="caution">
    <text evidence="13">The sequence shown here is derived from an EMBL/GenBank/DDBJ whole genome shotgun (WGS) entry which is preliminary data.</text>
</comment>
<dbReference type="EC" id="3.1.2.22" evidence="1"/>
<feature type="domain" description="AB hydrolase-1" evidence="12">
    <location>
        <begin position="58"/>
        <end position="242"/>
    </location>
</feature>
<dbReference type="SUPFAM" id="SSF53474">
    <property type="entry name" value="alpha/beta-Hydrolases"/>
    <property type="match status" value="1"/>
</dbReference>
<accession>A0ABW3FE36</accession>
<organism evidence="13 14">
    <name type="scientific">Pseudahrensia aquimaris</name>
    <dbReference type="NCBI Taxonomy" id="744461"/>
    <lineage>
        <taxon>Bacteria</taxon>
        <taxon>Pseudomonadati</taxon>
        <taxon>Pseudomonadota</taxon>
        <taxon>Alphaproteobacteria</taxon>
        <taxon>Hyphomicrobiales</taxon>
        <taxon>Ahrensiaceae</taxon>
        <taxon>Pseudahrensia</taxon>
    </lineage>
</organism>
<dbReference type="InterPro" id="IPR029058">
    <property type="entry name" value="AB_hydrolase_fold"/>
</dbReference>
<dbReference type="InterPro" id="IPR052382">
    <property type="entry name" value="ABHD10_acyl-thioesterase"/>
</dbReference>
<evidence type="ECO:0000256" key="6">
    <source>
        <dbReference type="ARBA" id="ARBA00041520"/>
    </source>
</evidence>
<evidence type="ECO:0000313" key="14">
    <source>
        <dbReference type="Proteomes" id="UP001597101"/>
    </source>
</evidence>
<keyword evidence="3" id="KW-0809">Transit peptide</keyword>
<keyword evidence="14" id="KW-1185">Reference proteome</keyword>
<comment type="function">
    <text evidence="9">Acts as an acyl-protein thioesterase that hydrolyzes fatty acids from acylated residues in proteins. Regulates the mitochondrial S-depalmitoylation of the nucleophilic active site residue of peroxiredoxin-5/PRDX5, a key antioxidant protein, therefore modulating mitochondrial antioxidant ability. Also catalyzes the deglucuronidation of mycophenolic acid acyl-glucuronide, an active metabolite of the immunosuppressant drug mycophenolate.</text>
</comment>
<evidence type="ECO:0000256" key="5">
    <source>
        <dbReference type="ARBA" id="ARBA00039314"/>
    </source>
</evidence>
<comment type="catalytic activity">
    <reaction evidence="10">
        <text>S-hexadecanoyl-L-cysteinyl-[protein] + H2O = L-cysteinyl-[protein] + hexadecanoate + H(+)</text>
        <dbReference type="Rhea" id="RHEA:19233"/>
        <dbReference type="Rhea" id="RHEA-COMP:10131"/>
        <dbReference type="Rhea" id="RHEA-COMP:11032"/>
        <dbReference type="ChEBI" id="CHEBI:7896"/>
        <dbReference type="ChEBI" id="CHEBI:15377"/>
        <dbReference type="ChEBI" id="CHEBI:15378"/>
        <dbReference type="ChEBI" id="CHEBI:29950"/>
        <dbReference type="ChEBI" id="CHEBI:74151"/>
        <dbReference type="EC" id="3.1.2.22"/>
    </reaction>
    <physiologicalReaction direction="left-to-right" evidence="10">
        <dbReference type="Rhea" id="RHEA:19234"/>
    </physiologicalReaction>
</comment>
<protein>
    <recommendedName>
        <fullName evidence="5">Palmitoyl-protein thioesterase ABHD10, mitochondrial</fullName>
        <ecNumber evidence="4">3.1.1.93</ecNumber>
        <ecNumber evidence="1">3.1.2.22</ecNumber>
    </recommendedName>
    <alternativeName>
        <fullName evidence="7">Acyl-protein thioesterase ABHD10</fullName>
    </alternativeName>
    <alternativeName>
        <fullName evidence="8">Alpha/beta hydrolase domain-containing protein 10</fullName>
    </alternativeName>
    <alternativeName>
        <fullName evidence="6">Mycophenolic acid acyl-glucuronide esterase, mitochondrial</fullName>
    </alternativeName>
</protein>
<comment type="catalytic activity">
    <reaction evidence="11">
        <text>mycophenolic acid O-acyl-beta-D-glucuronide + H2O = mycophenolate + D-glucuronate + H(+)</text>
        <dbReference type="Rhea" id="RHEA:34179"/>
        <dbReference type="ChEBI" id="CHEBI:15377"/>
        <dbReference type="ChEBI" id="CHEBI:15378"/>
        <dbReference type="ChEBI" id="CHEBI:58720"/>
        <dbReference type="ChEBI" id="CHEBI:62932"/>
        <dbReference type="ChEBI" id="CHEBI:66982"/>
        <dbReference type="EC" id="3.1.1.93"/>
    </reaction>
    <physiologicalReaction direction="left-to-right" evidence="11">
        <dbReference type="Rhea" id="RHEA:34180"/>
    </physiologicalReaction>
</comment>
<proteinExistence type="predicted"/>
<keyword evidence="2 13" id="KW-0378">Hydrolase</keyword>
<dbReference type="EC" id="3.1.1.93" evidence="4"/>
<evidence type="ECO:0000256" key="7">
    <source>
        <dbReference type="ARBA" id="ARBA00042645"/>
    </source>
</evidence>
<evidence type="ECO:0000256" key="1">
    <source>
        <dbReference type="ARBA" id="ARBA00012423"/>
    </source>
</evidence>
<sequence>METATTLQHHWPDEASSSTLIAIRKSVRDRAPGLIWLGGFKSDMLGTKAEAMVALAEQLGVSSLRFDYSGHGESGGEFTQGTISRWVAESVAVILEQTFGPQILVGSSMGGWIALRLVQELQKRGEKDRIAGLFLIAPAPDFTSELMEPAFSDEQREEMAQNGYVAEPTPYSDEPNIITRQLIEDGRNNLIFGSGLNVGKPVHILQGAADPDVPADHAHRIVAELVHDNVALTMVPDGDHRLSRDEDIALLNRLLHQFVTRYTNEEL</sequence>
<dbReference type="PANTHER" id="PTHR16138">
    <property type="entry name" value="MYCOPHENOLIC ACID ACYL-GLUCURONIDE ESTERASE, MITOCHONDRIAL"/>
    <property type="match status" value="1"/>
</dbReference>
<evidence type="ECO:0000256" key="9">
    <source>
        <dbReference type="ARBA" id="ARBA00046047"/>
    </source>
</evidence>
<dbReference type="InterPro" id="IPR000073">
    <property type="entry name" value="AB_hydrolase_1"/>
</dbReference>